<dbReference type="Proteomes" id="UP000007752">
    <property type="component" value="Chromosome 8"/>
</dbReference>
<dbReference type="PANTHER" id="PTHR31900:SF30">
    <property type="entry name" value="SUPERFAMILY PROTEIN, PUTATIVE-RELATED"/>
    <property type="match status" value="1"/>
</dbReference>
<feature type="domain" description="F-box" evidence="1">
    <location>
        <begin position="16"/>
        <end position="66"/>
    </location>
</feature>
<dbReference type="InterPro" id="IPR032675">
    <property type="entry name" value="LRR_dom_sf"/>
</dbReference>
<dbReference type="InterPro" id="IPR036047">
    <property type="entry name" value="F-box-like_dom_sf"/>
</dbReference>
<dbReference type="EMBL" id="CM000145">
    <property type="protein sequence ID" value="EEE68821.1"/>
    <property type="molecule type" value="Genomic_DNA"/>
</dbReference>
<sequence>MPSGEAKRRRSPAVEPDYLAALPPEIVDNIISRLGVRDVVRTSVLSHAWRRRWRSVRGLDLDFRSSDPAAAISSVLKRSAAPVRTVTLRVPRRWFHRAVRWLRLLPRKRVQSLHLYFEMISIIEGKHNLDPSIFSCLELSSLSLAGCTFPPPQPPSFVGFLKLTKLSLSEVELPPHGERQLEAMIAASPLLLELSLDNVHSFHHSEVWFVRGPNIRSLRIWAVDQDFGCRIGELPRLEDAVIFLDSEVTTQVLCKTLEGIAHVESLDFNALMHQPPSFVGFLKLTKLSLSEVELPPHGERQLEAMIAASPLLLELSLDNVHSFHHSEVWFVRGPNIRSLRIWAVDQDFGCRIGELPRLEDAVIFLDSEVTTQVLCKTLEGIAHVESLDFNALMHQFSDNPPERFSFTFQNLRSLDLHACLDQISSTSLVFSILRCAPNLEKLEIEWMMELSKDSQMRKQATTFSLDFDVWLHSISCSSNEMCFIKFVLSKARSLEQLRVRVTSSGIPSYQEACIEMAKYKRASPLARLRFIRG</sequence>
<reference evidence="2" key="1">
    <citation type="journal article" date="2005" name="PLoS Biol.">
        <title>The genomes of Oryza sativa: a history of duplications.</title>
        <authorList>
            <person name="Yu J."/>
            <person name="Wang J."/>
            <person name="Lin W."/>
            <person name="Li S."/>
            <person name="Li H."/>
            <person name="Zhou J."/>
            <person name="Ni P."/>
            <person name="Dong W."/>
            <person name="Hu S."/>
            <person name="Zeng C."/>
            <person name="Zhang J."/>
            <person name="Zhang Y."/>
            <person name="Li R."/>
            <person name="Xu Z."/>
            <person name="Li S."/>
            <person name="Li X."/>
            <person name="Zheng H."/>
            <person name="Cong L."/>
            <person name="Lin L."/>
            <person name="Yin J."/>
            <person name="Geng J."/>
            <person name="Li G."/>
            <person name="Shi J."/>
            <person name="Liu J."/>
            <person name="Lv H."/>
            <person name="Li J."/>
            <person name="Wang J."/>
            <person name="Deng Y."/>
            <person name="Ran L."/>
            <person name="Shi X."/>
            <person name="Wang X."/>
            <person name="Wu Q."/>
            <person name="Li C."/>
            <person name="Ren X."/>
            <person name="Wang J."/>
            <person name="Wang X."/>
            <person name="Li D."/>
            <person name="Liu D."/>
            <person name="Zhang X."/>
            <person name="Ji Z."/>
            <person name="Zhao W."/>
            <person name="Sun Y."/>
            <person name="Zhang Z."/>
            <person name="Bao J."/>
            <person name="Han Y."/>
            <person name="Dong L."/>
            <person name="Ji J."/>
            <person name="Chen P."/>
            <person name="Wu S."/>
            <person name="Liu J."/>
            <person name="Xiao Y."/>
            <person name="Bu D."/>
            <person name="Tan J."/>
            <person name="Yang L."/>
            <person name="Ye C."/>
            <person name="Zhang J."/>
            <person name="Xu J."/>
            <person name="Zhou Y."/>
            <person name="Yu Y."/>
            <person name="Zhang B."/>
            <person name="Zhuang S."/>
            <person name="Wei H."/>
            <person name="Liu B."/>
            <person name="Lei M."/>
            <person name="Yu H."/>
            <person name="Li Y."/>
            <person name="Xu H."/>
            <person name="Wei S."/>
            <person name="He X."/>
            <person name="Fang L."/>
            <person name="Zhang Z."/>
            <person name="Zhang Y."/>
            <person name="Huang X."/>
            <person name="Su Z."/>
            <person name="Tong W."/>
            <person name="Li J."/>
            <person name="Tong Z."/>
            <person name="Li S."/>
            <person name="Ye J."/>
            <person name="Wang L."/>
            <person name="Fang L."/>
            <person name="Lei T."/>
            <person name="Chen C."/>
            <person name="Chen H."/>
            <person name="Xu Z."/>
            <person name="Li H."/>
            <person name="Huang H."/>
            <person name="Zhang F."/>
            <person name="Xu H."/>
            <person name="Li N."/>
            <person name="Zhao C."/>
            <person name="Li S."/>
            <person name="Dong L."/>
            <person name="Huang Y."/>
            <person name="Li L."/>
            <person name="Xi Y."/>
            <person name="Qi Q."/>
            <person name="Li W."/>
            <person name="Zhang B."/>
            <person name="Hu W."/>
            <person name="Zhang Y."/>
            <person name="Tian X."/>
            <person name="Jiao Y."/>
            <person name="Liang X."/>
            <person name="Jin J."/>
            <person name="Gao L."/>
            <person name="Zheng W."/>
            <person name="Hao B."/>
            <person name="Liu S."/>
            <person name="Wang W."/>
            <person name="Yuan L."/>
            <person name="Cao M."/>
            <person name="McDermott J."/>
            <person name="Samudrala R."/>
            <person name="Wang J."/>
            <person name="Wong G.K."/>
            <person name="Yang H."/>
        </authorList>
    </citation>
    <scope>NUCLEOTIDE SEQUENCE [LARGE SCALE GENOMIC DNA]</scope>
</reference>
<dbReference type="SUPFAM" id="SSF81383">
    <property type="entry name" value="F-box domain"/>
    <property type="match status" value="1"/>
</dbReference>
<dbReference type="InterPro" id="IPR055411">
    <property type="entry name" value="LRR_FXL15/At3g58940/PEG3-like"/>
</dbReference>
<dbReference type="Pfam" id="PF24758">
    <property type="entry name" value="LRR_At5g56370"/>
    <property type="match status" value="2"/>
</dbReference>
<dbReference type="PANTHER" id="PTHR31900">
    <property type="entry name" value="F-BOX/RNI SUPERFAMILY PROTEIN-RELATED"/>
    <property type="match status" value="1"/>
</dbReference>
<name>B9G1A4_ORYSJ</name>
<protein>
    <recommendedName>
        <fullName evidence="1">F-box domain-containing protein</fullName>
    </recommendedName>
</protein>
<dbReference type="Pfam" id="PF00646">
    <property type="entry name" value="F-box"/>
    <property type="match status" value="1"/>
</dbReference>
<evidence type="ECO:0000259" key="1">
    <source>
        <dbReference type="PROSITE" id="PS50181"/>
    </source>
</evidence>
<dbReference type="AlphaFoldDB" id="B9G1A4"/>
<dbReference type="Gene3D" id="1.20.1280.50">
    <property type="match status" value="1"/>
</dbReference>
<dbReference type="InterPro" id="IPR001810">
    <property type="entry name" value="F-box_dom"/>
</dbReference>
<dbReference type="PROSITE" id="PS50181">
    <property type="entry name" value="FBOX"/>
    <property type="match status" value="1"/>
</dbReference>
<dbReference type="Gene3D" id="3.80.10.10">
    <property type="entry name" value="Ribonuclease Inhibitor"/>
    <property type="match status" value="2"/>
</dbReference>
<dbReference type="SUPFAM" id="SSF52047">
    <property type="entry name" value="RNI-like"/>
    <property type="match status" value="1"/>
</dbReference>
<gene>
    <name evidence="2" type="ORF">OsJ_27589</name>
</gene>
<accession>B9G1A4</accession>
<dbReference type="InterPro" id="IPR050232">
    <property type="entry name" value="FBL13/AtMIF1-like"/>
</dbReference>
<proteinExistence type="predicted"/>
<reference evidence="2" key="2">
    <citation type="submission" date="2008-12" db="EMBL/GenBank/DDBJ databases">
        <title>Improved gene annotation of the rice (Oryza sativa) genomes.</title>
        <authorList>
            <person name="Wang J."/>
            <person name="Li R."/>
            <person name="Fan W."/>
            <person name="Huang Q."/>
            <person name="Zhang J."/>
            <person name="Zhou Y."/>
            <person name="Hu Y."/>
            <person name="Zi S."/>
            <person name="Li J."/>
            <person name="Ni P."/>
            <person name="Zheng H."/>
            <person name="Zhang Y."/>
            <person name="Zhao M."/>
            <person name="Hao Q."/>
            <person name="McDermott J."/>
            <person name="Samudrala R."/>
            <person name="Kristiansen K."/>
            <person name="Wong G.K.-S."/>
        </authorList>
    </citation>
    <scope>NUCLEOTIDE SEQUENCE</scope>
</reference>
<evidence type="ECO:0000313" key="2">
    <source>
        <dbReference type="EMBL" id="EEE68821.1"/>
    </source>
</evidence>
<organism evidence="2">
    <name type="scientific">Oryza sativa subsp. japonica</name>
    <name type="common">Rice</name>
    <dbReference type="NCBI Taxonomy" id="39947"/>
    <lineage>
        <taxon>Eukaryota</taxon>
        <taxon>Viridiplantae</taxon>
        <taxon>Streptophyta</taxon>
        <taxon>Embryophyta</taxon>
        <taxon>Tracheophyta</taxon>
        <taxon>Spermatophyta</taxon>
        <taxon>Magnoliopsida</taxon>
        <taxon>Liliopsida</taxon>
        <taxon>Poales</taxon>
        <taxon>Poaceae</taxon>
        <taxon>BOP clade</taxon>
        <taxon>Oryzoideae</taxon>
        <taxon>Oryzeae</taxon>
        <taxon>Oryzinae</taxon>
        <taxon>Oryza</taxon>
        <taxon>Oryza sativa</taxon>
    </lineage>
</organism>